<feature type="transmembrane region" description="Helical" evidence="7">
    <location>
        <begin position="12"/>
        <end position="34"/>
    </location>
</feature>
<organism evidence="9 10">
    <name type="scientific">Paenibacillus roseopurpureus</name>
    <dbReference type="NCBI Taxonomy" id="2918901"/>
    <lineage>
        <taxon>Bacteria</taxon>
        <taxon>Bacillati</taxon>
        <taxon>Bacillota</taxon>
        <taxon>Bacilli</taxon>
        <taxon>Bacillales</taxon>
        <taxon>Paenibacillaceae</taxon>
        <taxon>Paenibacillus</taxon>
    </lineage>
</organism>
<accession>A0AA96LS87</accession>
<dbReference type="EMBL" id="CP130319">
    <property type="protein sequence ID" value="WNR46291.1"/>
    <property type="molecule type" value="Genomic_DNA"/>
</dbReference>
<keyword evidence="4 7" id="KW-0812">Transmembrane</keyword>
<dbReference type="PROSITE" id="PS50928">
    <property type="entry name" value="ABC_TM1"/>
    <property type="match status" value="1"/>
</dbReference>
<feature type="transmembrane region" description="Helical" evidence="7">
    <location>
        <begin position="243"/>
        <end position="264"/>
    </location>
</feature>
<dbReference type="Pfam" id="PF00528">
    <property type="entry name" value="BPD_transp_1"/>
    <property type="match status" value="1"/>
</dbReference>
<evidence type="ECO:0000313" key="9">
    <source>
        <dbReference type="EMBL" id="WNR46291.1"/>
    </source>
</evidence>
<evidence type="ECO:0000256" key="3">
    <source>
        <dbReference type="ARBA" id="ARBA00022475"/>
    </source>
</evidence>
<dbReference type="Proteomes" id="UP001304650">
    <property type="component" value="Chromosome"/>
</dbReference>
<dbReference type="InterPro" id="IPR035906">
    <property type="entry name" value="MetI-like_sf"/>
</dbReference>
<keyword evidence="6 7" id="KW-0472">Membrane</keyword>
<dbReference type="RefSeq" id="WP_314803918.1">
    <property type="nucleotide sequence ID" value="NZ_CP130319.1"/>
</dbReference>
<dbReference type="KEGG" id="proo:MJB10_09415"/>
<evidence type="ECO:0000259" key="8">
    <source>
        <dbReference type="PROSITE" id="PS50928"/>
    </source>
</evidence>
<evidence type="ECO:0000256" key="1">
    <source>
        <dbReference type="ARBA" id="ARBA00004651"/>
    </source>
</evidence>
<evidence type="ECO:0000256" key="2">
    <source>
        <dbReference type="ARBA" id="ARBA00022448"/>
    </source>
</evidence>
<dbReference type="GO" id="GO:0055085">
    <property type="term" value="P:transmembrane transport"/>
    <property type="evidence" value="ECO:0007669"/>
    <property type="project" value="InterPro"/>
</dbReference>
<keyword evidence="3" id="KW-1003">Cell membrane</keyword>
<comment type="subcellular location">
    <subcellularLocation>
        <location evidence="1 7">Cell membrane</location>
        <topology evidence="1 7">Multi-pass membrane protein</topology>
    </subcellularLocation>
</comment>
<feature type="transmembrane region" description="Helical" evidence="7">
    <location>
        <begin position="142"/>
        <end position="164"/>
    </location>
</feature>
<reference evidence="9" key="1">
    <citation type="submission" date="2022-02" db="EMBL/GenBank/DDBJ databases">
        <title>Paenibacillus sp. MBLB1832 Whole Genome Shotgun Sequencing.</title>
        <authorList>
            <person name="Hwang C.Y."/>
            <person name="Cho E.-S."/>
            <person name="Seo M.-J."/>
        </authorList>
    </citation>
    <scope>NUCLEOTIDE SEQUENCE</scope>
    <source>
        <strain evidence="9">MBLB1832</strain>
    </source>
</reference>
<protein>
    <submittedName>
        <fullName evidence="9">Carbohydrate ABC transporter permease</fullName>
    </submittedName>
</protein>
<keyword evidence="10" id="KW-1185">Reference proteome</keyword>
<feature type="transmembrane region" description="Helical" evidence="7">
    <location>
        <begin position="111"/>
        <end position="130"/>
    </location>
</feature>
<dbReference type="PANTHER" id="PTHR43744">
    <property type="entry name" value="ABC TRANSPORTER PERMEASE PROTEIN MG189-RELATED-RELATED"/>
    <property type="match status" value="1"/>
</dbReference>
<feature type="domain" description="ABC transmembrane type-1" evidence="8">
    <location>
        <begin position="73"/>
        <end position="264"/>
    </location>
</feature>
<evidence type="ECO:0000256" key="6">
    <source>
        <dbReference type="ARBA" id="ARBA00023136"/>
    </source>
</evidence>
<feature type="transmembrane region" description="Helical" evidence="7">
    <location>
        <begin position="185"/>
        <end position="207"/>
    </location>
</feature>
<feature type="transmembrane region" description="Helical" evidence="7">
    <location>
        <begin position="77"/>
        <end position="99"/>
    </location>
</feature>
<evidence type="ECO:0000256" key="4">
    <source>
        <dbReference type="ARBA" id="ARBA00022692"/>
    </source>
</evidence>
<dbReference type="PANTHER" id="PTHR43744:SF8">
    <property type="entry name" value="SN-GLYCEROL-3-PHOSPHATE TRANSPORT SYSTEM PERMEASE PROTEIN UGPE"/>
    <property type="match status" value="1"/>
</dbReference>
<keyword evidence="2 7" id="KW-0813">Transport</keyword>
<comment type="similarity">
    <text evidence="7">Belongs to the binding-protein-dependent transport system permease family.</text>
</comment>
<evidence type="ECO:0000313" key="10">
    <source>
        <dbReference type="Proteomes" id="UP001304650"/>
    </source>
</evidence>
<dbReference type="SUPFAM" id="SSF161098">
    <property type="entry name" value="MetI-like"/>
    <property type="match status" value="1"/>
</dbReference>
<dbReference type="Gene3D" id="1.10.3720.10">
    <property type="entry name" value="MetI-like"/>
    <property type="match status" value="1"/>
</dbReference>
<dbReference type="InterPro" id="IPR000515">
    <property type="entry name" value="MetI-like"/>
</dbReference>
<gene>
    <name evidence="9" type="ORF">MJB10_09415</name>
</gene>
<dbReference type="AlphaFoldDB" id="A0AA96LS87"/>
<evidence type="ECO:0000256" key="5">
    <source>
        <dbReference type="ARBA" id="ARBA00022989"/>
    </source>
</evidence>
<evidence type="ECO:0000256" key="7">
    <source>
        <dbReference type="RuleBase" id="RU363032"/>
    </source>
</evidence>
<dbReference type="CDD" id="cd06261">
    <property type="entry name" value="TM_PBP2"/>
    <property type="match status" value="1"/>
</dbReference>
<dbReference type="GO" id="GO:0005886">
    <property type="term" value="C:plasma membrane"/>
    <property type="evidence" value="ECO:0007669"/>
    <property type="project" value="UniProtKB-SubCell"/>
</dbReference>
<keyword evidence="5 7" id="KW-1133">Transmembrane helix</keyword>
<proteinExistence type="inferred from homology"/>
<name>A0AA96LS87_9BACL</name>
<sequence>MNGIWKLRNKNPLLGILLWVYAGLSVYPLLWMIFYSLKNNNEIFVTNPFGLPTHFRFENYVDAWSKFNVPAYFTNSVLVAVATVIGTIVLSVTFSYAVARMQWRLKETARIYVVIGMFIPVQVIMIPLAILVRDFHLANTYWALIVPYIAFNISFSSMVFYGFFRSIPVELEESACMDGASIYRTFYTIILPIIKPAMATMVIFVFLSSWNEFTMALILITKESLKTLPLGLLFFQGQFTTNWGAMGAAMTIASLPTVLVYVLFSEQVEKAMTVGSAVKG</sequence>